<organism evidence="1 2">
    <name type="scientific">Nisaea acidiphila</name>
    <dbReference type="NCBI Taxonomy" id="1862145"/>
    <lineage>
        <taxon>Bacteria</taxon>
        <taxon>Pseudomonadati</taxon>
        <taxon>Pseudomonadota</taxon>
        <taxon>Alphaproteobacteria</taxon>
        <taxon>Rhodospirillales</taxon>
        <taxon>Thalassobaculaceae</taxon>
        <taxon>Nisaea</taxon>
    </lineage>
</organism>
<accession>A0A9J7AZX8</accession>
<dbReference type="AlphaFoldDB" id="A0A9J7AZX8"/>
<dbReference type="KEGG" id="naci:NUH88_08855"/>
<name>A0A9J7AZX8_9PROT</name>
<keyword evidence="2" id="KW-1185">Reference proteome</keyword>
<sequence length="232" mass="25120">MNVIACLDAPVGPGTGQPHDVALVQAMLARITDRTGGSYWKGQLDGRACDALAETISRFQEEFDLLDESGEEVRAMIDPASVTYQCLRDAAPPLLAGLRAIAGTATLYVPPAGGSRVLSVLTAKLRCIGYAGSPAFGRSLAVLAERVFDRHRFLIRFPMSANDKPEHRVRVALHGLKWLTEGGALTSSESGTNPVPRAIWSLVASEAERLRTLVPELREQEGHAQLWLRHDG</sequence>
<dbReference type="RefSeq" id="WP_257771491.1">
    <property type="nucleotide sequence ID" value="NZ_CP102480.1"/>
</dbReference>
<dbReference type="Proteomes" id="UP001060336">
    <property type="component" value="Chromosome"/>
</dbReference>
<gene>
    <name evidence="1" type="ORF">NUH88_08855</name>
</gene>
<reference evidence="1" key="1">
    <citation type="submission" date="2022-08" db="EMBL/GenBank/DDBJ databases">
        <title>Nisaea acidiphila sp. nov., isolated from a marine algal debris and emended description of the genus Nisaea Urios et al. 2008.</title>
        <authorList>
            <person name="Kwon K."/>
        </authorList>
    </citation>
    <scope>NUCLEOTIDE SEQUENCE</scope>
    <source>
        <strain evidence="1">MEBiC11861</strain>
    </source>
</reference>
<dbReference type="EMBL" id="CP102480">
    <property type="protein sequence ID" value="UUX51796.1"/>
    <property type="molecule type" value="Genomic_DNA"/>
</dbReference>
<proteinExistence type="predicted"/>
<evidence type="ECO:0000313" key="1">
    <source>
        <dbReference type="EMBL" id="UUX51796.1"/>
    </source>
</evidence>
<evidence type="ECO:0000313" key="2">
    <source>
        <dbReference type="Proteomes" id="UP001060336"/>
    </source>
</evidence>
<protein>
    <submittedName>
        <fullName evidence="1">Uncharacterized protein</fullName>
    </submittedName>
</protein>